<dbReference type="KEGG" id="aab:A4R43_39130"/>
<feature type="disulfide bond" evidence="2">
    <location>
        <begin position="58"/>
        <end position="83"/>
    </location>
</feature>
<evidence type="ECO:0000313" key="5">
    <source>
        <dbReference type="EMBL" id="AXB47728.1"/>
    </source>
</evidence>
<dbReference type="PANTHER" id="PTHR37981">
    <property type="entry name" value="LIPASE 2"/>
    <property type="match status" value="1"/>
</dbReference>
<protein>
    <submittedName>
        <fullName evidence="5">GDSL family lipase</fullName>
    </submittedName>
</protein>
<keyword evidence="2" id="KW-1015">Disulfide bond</keyword>
<dbReference type="InterPro" id="IPR037460">
    <property type="entry name" value="SEST-like"/>
</dbReference>
<dbReference type="GO" id="GO:0004806">
    <property type="term" value="F:triacylglycerol lipase activity"/>
    <property type="evidence" value="ECO:0007669"/>
    <property type="project" value="TreeGrafter"/>
</dbReference>
<feature type="domain" description="SGNH hydrolase-type esterase" evidence="4">
    <location>
        <begin position="37"/>
        <end position="277"/>
    </location>
</feature>
<accession>A0A344LI54</accession>
<keyword evidence="6" id="KW-1185">Reference proteome</keyword>
<feature type="disulfide bond" evidence="2">
    <location>
        <begin position="202"/>
        <end position="251"/>
    </location>
</feature>
<feature type="active site" description="Nucleophile" evidence="1">
    <location>
        <position position="41"/>
    </location>
</feature>
<feature type="signal peptide" evidence="3">
    <location>
        <begin position="1"/>
        <end position="25"/>
    </location>
</feature>
<evidence type="ECO:0000256" key="3">
    <source>
        <dbReference type="SAM" id="SignalP"/>
    </source>
</evidence>
<evidence type="ECO:0000259" key="4">
    <source>
        <dbReference type="Pfam" id="PF13472"/>
    </source>
</evidence>
<evidence type="ECO:0000256" key="2">
    <source>
        <dbReference type="PIRSR" id="PIRSR637460-2"/>
    </source>
</evidence>
<dbReference type="SUPFAM" id="SSF52266">
    <property type="entry name" value="SGNH hydrolase"/>
    <property type="match status" value="1"/>
</dbReference>
<evidence type="ECO:0000313" key="6">
    <source>
        <dbReference type="Proteomes" id="UP000250434"/>
    </source>
</evidence>
<evidence type="ECO:0000256" key="1">
    <source>
        <dbReference type="PIRSR" id="PIRSR637460-1"/>
    </source>
</evidence>
<dbReference type="EMBL" id="CP015163">
    <property type="protein sequence ID" value="AXB47728.1"/>
    <property type="molecule type" value="Genomic_DNA"/>
</dbReference>
<sequence length="294" mass="31052">MRWRRSTGLVAAAMMAAGALTTAPAAGATTAFQNYVALGDSYTAGPLIPWQRGDPAGCRRSSTNYPALLAVKLGVRSYVDGSCSGADTTHLTAPQRLAIGYHPPQFNALRPETDLVTIGIGGNDFNLFSRIIDTCPGLRKLDPNGAPCREHFTVGGVDTLKAAIGRTEGNLRLAFETTKAYAPRAKVLAIGYPRIAPEAGYCPSVLPFADGDYAWLNSVEQALNEAVARAAAATGASYVDTWGPSLGHDACAEDAAWINGKRLRPYAAPYHPFAAGMHGISGVVYDHLRRGDSS</sequence>
<dbReference type="GO" id="GO:0019433">
    <property type="term" value="P:triglyceride catabolic process"/>
    <property type="evidence" value="ECO:0007669"/>
    <property type="project" value="TreeGrafter"/>
</dbReference>
<dbReference type="Pfam" id="PF13472">
    <property type="entry name" value="Lipase_GDSL_2"/>
    <property type="match status" value="1"/>
</dbReference>
<dbReference type="OrthoDB" id="5503950at2"/>
<dbReference type="InterPro" id="IPR036514">
    <property type="entry name" value="SGNH_hydro_sf"/>
</dbReference>
<dbReference type="InterPro" id="IPR013830">
    <property type="entry name" value="SGNH_hydro"/>
</dbReference>
<feature type="active site" evidence="1">
    <location>
        <position position="271"/>
    </location>
</feature>
<reference evidence="5 6" key="1">
    <citation type="submission" date="2016-04" db="EMBL/GenBank/DDBJ databases">
        <title>Complete genome sequence and analysis of deep-sea sediment isolate, Amycolatopsis sp. WP1.</title>
        <authorList>
            <person name="Wang H."/>
            <person name="Chen S."/>
            <person name="Wu Q."/>
        </authorList>
    </citation>
    <scope>NUCLEOTIDE SEQUENCE [LARGE SCALE GENOMIC DNA]</scope>
    <source>
        <strain evidence="5 6">WP1</strain>
    </source>
</reference>
<feature type="chain" id="PRO_5038939886" evidence="3">
    <location>
        <begin position="26"/>
        <end position="294"/>
    </location>
</feature>
<keyword evidence="3" id="KW-0732">Signal</keyword>
<name>A0A344LI54_9PSEU</name>
<proteinExistence type="predicted"/>
<organism evidence="5 6">
    <name type="scientific">Amycolatopsis albispora</name>
    <dbReference type="NCBI Taxonomy" id="1804986"/>
    <lineage>
        <taxon>Bacteria</taxon>
        <taxon>Bacillati</taxon>
        <taxon>Actinomycetota</taxon>
        <taxon>Actinomycetes</taxon>
        <taxon>Pseudonocardiales</taxon>
        <taxon>Pseudonocardiaceae</taxon>
        <taxon>Amycolatopsis</taxon>
    </lineage>
</organism>
<dbReference type="RefSeq" id="WP_113696787.1">
    <property type="nucleotide sequence ID" value="NZ_CP015163.1"/>
</dbReference>
<dbReference type="PANTHER" id="PTHR37981:SF1">
    <property type="entry name" value="SGNH HYDROLASE-TYPE ESTERASE DOMAIN-CONTAINING PROTEIN"/>
    <property type="match status" value="1"/>
</dbReference>
<gene>
    <name evidence="5" type="ORF">A4R43_39130</name>
</gene>
<dbReference type="Proteomes" id="UP000250434">
    <property type="component" value="Chromosome"/>
</dbReference>
<dbReference type="Gene3D" id="3.40.50.1110">
    <property type="entry name" value="SGNH hydrolase"/>
    <property type="match status" value="1"/>
</dbReference>
<feature type="disulfide bond" evidence="2">
    <location>
        <begin position="135"/>
        <end position="148"/>
    </location>
</feature>
<dbReference type="CDD" id="cd01823">
    <property type="entry name" value="SEST_like"/>
    <property type="match status" value="1"/>
</dbReference>
<dbReference type="AlphaFoldDB" id="A0A344LI54"/>